<dbReference type="OrthoDB" id="1467713at2"/>
<sequence length="83" mass="9391">MRHVADIPHPDMKLTLLAWNGKYLLKCEQGSLEQTYKVSEMDLLGSDAELPKLLDDAFVAAVLRRFAEMRADFAAALERQDLV</sequence>
<organism evidence="1 2">
    <name type="scientific">Solirubrum puertoriconensis</name>
    <dbReference type="NCBI Taxonomy" id="1751427"/>
    <lineage>
        <taxon>Bacteria</taxon>
        <taxon>Pseudomonadati</taxon>
        <taxon>Bacteroidota</taxon>
        <taxon>Cytophagia</taxon>
        <taxon>Cytophagales</taxon>
    </lineage>
</organism>
<evidence type="ECO:0000313" key="1">
    <source>
        <dbReference type="EMBL" id="KUG06551.1"/>
    </source>
</evidence>
<evidence type="ECO:0000313" key="2">
    <source>
        <dbReference type="Proteomes" id="UP000054223"/>
    </source>
</evidence>
<dbReference type="RefSeq" id="WP_059072246.1">
    <property type="nucleotide sequence ID" value="NZ_LNAL01000008.1"/>
</dbReference>
<protein>
    <submittedName>
        <fullName evidence="1">Uncharacterized protein</fullName>
    </submittedName>
</protein>
<dbReference type="AlphaFoldDB" id="A0A9X0HIL6"/>
<dbReference type="EMBL" id="LNAL01000008">
    <property type="protein sequence ID" value="KUG06551.1"/>
    <property type="molecule type" value="Genomic_DNA"/>
</dbReference>
<comment type="caution">
    <text evidence="1">The sequence shown here is derived from an EMBL/GenBank/DDBJ whole genome shotgun (WGS) entry which is preliminary data.</text>
</comment>
<keyword evidence="2" id="KW-1185">Reference proteome</keyword>
<reference evidence="1 2" key="1">
    <citation type="submission" date="2015-11" db="EMBL/GenBank/DDBJ databases">
        <title>Solirubrum puertoriconensis gen. nov. an environmental bacteria isolated in Puerto Rico.</title>
        <authorList>
            <person name="Cuebas-Irizarry M.F."/>
            <person name="Montalvo-Rodriguez R."/>
        </authorList>
    </citation>
    <scope>NUCLEOTIDE SEQUENCE [LARGE SCALE GENOMIC DNA]</scope>
    <source>
        <strain evidence="1 2">MC1A</strain>
    </source>
</reference>
<name>A0A9X0HIL6_SOLP1</name>
<dbReference type="Proteomes" id="UP000054223">
    <property type="component" value="Unassembled WGS sequence"/>
</dbReference>
<proteinExistence type="predicted"/>
<gene>
    <name evidence="1" type="ORF">ASU33_04170</name>
</gene>
<accession>A0A9X0HIL6</accession>